<dbReference type="OrthoDB" id="6194521at2"/>
<dbReference type="RefSeq" id="WP_048697863.1">
    <property type="nucleotide sequence ID" value="NZ_HG764815.1"/>
</dbReference>
<dbReference type="Proteomes" id="UP000035763">
    <property type="component" value="Unassembled WGS sequence"/>
</dbReference>
<dbReference type="InterPro" id="IPR043472">
    <property type="entry name" value="Macro_dom-like"/>
</dbReference>
<name>W6JVA7_9MICO</name>
<dbReference type="STRING" id="1193182.BN11_1720003"/>
<keyword evidence="3" id="KW-1185">Reference proteome</keyword>
<dbReference type="EMBL" id="CAJA01000082">
    <property type="protein sequence ID" value="CCH72495.1"/>
    <property type="molecule type" value="Genomic_DNA"/>
</dbReference>
<gene>
    <name evidence="2" type="ORF">BN11_1720003</name>
</gene>
<evidence type="ECO:0000313" key="3">
    <source>
        <dbReference type="Proteomes" id="UP000035763"/>
    </source>
</evidence>
<dbReference type="SMART" id="SM00506">
    <property type="entry name" value="A1pp"/>
    <property type="match status" value="1"/>
</dbReference>
<organism evidence="2 3">
    <name type="scientific">Nostocoides australiense Ben110</name>
    <dbReference type="NCBI Taxonomy" id="1193182"/>
    <lineage>
        <taxon>Bacteria</taxon>
        <taxon>Bacillati</taxon>
        <taxon>Actinomycetota</taxon>
        <taxon>Actinomycetes</taxon>
        <taxon>Micrococcales</taxon>
        <taxon>Intrasporangiaceae</taxon>
        <taxon>Nostocoides</taxon>
    </lineage>
</organism>
<protein>
    <submittedName>
        <fullName evidence="2">Macro domain-containing protein in non 5'region</fullName>
    </submittedName>
</protein>
<sequence length="177" mass="19140">MGRIEIVEGDITKEKVDVIVNAANSSLLGGGGVDGAIHRAAGPGLLEECKDLRSSTLPDGLPPGDAIATRAYNLKKVKWIVHTVGPNRHAGETDPEVLRRCFANSLSLARGLRSHSIAIPAIGAGVYGWDHLEVARIAMAEADMEKHKRGGIEKIRFVLFSHDAKETWIDARMEMPD</sequence>
<dbReference type="SUPFAM" id="SSF52949">
    <property type="entry name" value="Macro domain-like"/>
    <property type="match status" value="1"/>
</dbReference>
<evidence type="ECO:0000259" key="1">
    <source>
        <dbReference type="PROSITE" id="PS51154"/>
    </source>
</evidence>
<dbReference type="Pfam" id="PF01661">
    <property type="entry name" value="Macro"/>
    <property type="match status" value="1"/>
</dbReference>
<comment type="caution">
    <text evidence="2">The sequence shown here is derived from an EMBL/GenBank/DDBJ whole genome shotgun (WGS) entry which is preliminary data.</text>
</comment>
<dbReference type="Gene3D" id="3.40.220.10">
    <property type="entry name" value="Leucine Aminopeptidase, subunit E, domain 1"/>
    <property type="match status" value="1"/>
</dbReference>
<reference evidence="2 3" key="1">
    <citation type="journal article" date="2013" name="ISME J.">
        <title>A metabolic model for members of the genus Tetrasphaera involved in enhanced biological phosphorus removal.</title>
        <authorList>
            <person name="Kristiansen R."/>
            <person name="Nguyen H.T.T."/>
            <person name="Saunders A.M."/>
            <person name="Nielsen J.L."/>
            <person name="Wimmer R."/>
            <person name="Le V.Q."/>
            <person name="McIlroy S.J."/>
            <person name="Petrovski S."/>
            <person name="Seviour R.J."/>
            <person name="Calteau A."/>
            <person name="Nielsen K.L."/>
            <person name="Nielsen P.H."/>
        </authorList>
    </citation>
    <scope>NUCLEOTIDE SEQUENCE [LARGE SCALE GENOMIC DNA]</scope>
    <source>
        <strain evidence="2 3">Ben110</strain>
    </source>
</reference>
<accession>W6JVA7</accession>
<feature type="domain" description="Macro" evidence="1">
    <location>
        <begin position="1"/>
        <end position="176"/>
    </location>
</feature>
<evidence type="ECO:0000313" key="2">
    <source>
        <dbReference type="EMBL" id="CCH72495.1"/>
    </source>
</evidence>
<dbReference type="InterPro" id="IPR002589">
    <property type="entry name" value="Macro_dom"/>
</dbReference>
<proteinExistence type="predicted"/>
<dbReference type="PANTHER" id="PTHR11106:SF27">
    <property type="entry name" value="MACRO DOMAIN-CONTAINING PROTEIN"/>
    <property type="match status" value="1"/>
</dbReference>
<dbReference type="AlphaFoldDB" id="W6JVA7"/>
<dbReference type="PANTHER" id="PTHR11106">
    <property type="entry name" value="GANGLIOSIDE INDUCED DIFFERENTIATION ASSOCIATED PROTEIN 2-RELATED"/>
    <property type="match status" value="1"/>
</dbReference>
<dbReference type="PROSITE" id="PS51154">
    <property type="entry name" value="MACRO"/>
    <property type="match status" value="1"/>
</dbReference>